<dbReference type="OrthoDB" id="9772484at2"/>
<dbReference type="Gene3D" id="1.25.40.80">
    <property type="match status" value="1"/>
</dbReference>
<gene>
    <name evidence="5" type="ORF">AVO44_04785</name>
</gene>
<dbReference type="GO" id="GO:0003904">
    <property type="term" value="F:deoxyribodipyrimidine photo-lyase activity"/>
    <property type="evidence" value="ECO:0007669"/>
    <property type="project" value="TreeGrafter"/>
</dbReference>
<evidence type="ECO:0000256" key="2">
    <source>
        <dbReference type="ARBA" id="ARBA00022827"/>
    </source>
</evidence>
<comment type="cofactor">
    <cofactor evidence="3">
        <name>FAD</name>
        <dbReference type="ChEBI" id="CHEBI:57692"/>
    </cofactor>
    <text evidence="3">Binds 1 FAD per subunit.</text>
</comment>
<sequence>MTTGDLFETQADHARAAEFSPTRQAGLLRLDQFAARTGKHYASQRNFDFGPDRRSNVSALSPWIRHRLITEQEVLNATLARHSYLAAEKFVQEVFWRTYFKGWLQQQPSVWTSYNEGLQRALDDGARTTDYNDAVEGRTGIDCFDHWVRELIKTGYLHNHTRMWFASIWVFTLRLPWELGADFFLRHLLDGDPASNTLSWRWVAGLHTKGKTYLARPSNIAKYTNGRFNPEGQLAKTAEPLTEENAHPRVPVPSPDAMPDEGFLLLVTEDDCQIGATLPRQPKAEIGLLATQRRSPLAIEPIVQSFAAGAVSDAVGAVGAEDESWAEQIIAAAETAGVKTVVTGFAPVGPVATQLQNARLDRAGLTLCQIRRDYDSLAWPHATRGFFGLKKKIPTILRSLDYAV</sequence>
<dbReference type="InterPro" id="IPR005101">
    <property type="entry name" value="Cryptochr/Photolyase_FAD-bd"/>
</dbReference>
<dbReference type="GO" id="GO:0003677">
    <property type="term" value="F:DNA binding"/>
    <property type="evidence" value="ECO:0007669"/>
    <property type="project" value="TreeGrafter"/>
</dbReference>
<dbReference type="PANTHER" id="PTHR11455">
    <property type="entry name" value="CRYPTOCHROME"/>
    <property type="match status" value="1"/>
</dbReference>
<evidence type="ECO:0000259" key="4">
    <source>
        <dbReference type="Pfam" id="PF03441"/>
    </source>
</evidence>
<feature type="binding site" evidence="3">
    <location>
        <begin position="93"/>
        <end position="100"/>
    </location>
    <ligand>
        <name>FAD</name>
        <dbReference type="ChEBI" id="CHEBI:57692"/>
    </ligand>
</feature>
<feature type="binding site" evidence="3">
    <location>
        <position position="41"/>
    </location>
    <ligand>
        <name>FAD</name>
        <dbReference type="ChEBI" id="CHEBI:57692"/>
    </ligand>
</feature>
<dbReference type="PANTHER" id="PTHR11455:SF9">
    <property type="entry name" value="CRYPTOCHROME CIRCADIAN CLOCK 5 ISOFORM X1"/>
    <property type="match status" value="1"/>
</dbReference>
<proteinExistence type="predicted"/>
<accession>A0A0X3U0D4</accession>
<dbReference type="Gene3D" id="1.10.579.10">
    <property type="entry name" value="DNA Cyclobutane Dipyrimidine Photolyase, subunit A, domain 3"/>
    <property type="match status" value="1"/>
</dbReference>
<feature type="binding site" evidence="3">
    <location>
        <begin position="190"/>
        <end position="192"/>
    </location>
    <ligand>
        <name>FAD</name>
        <dbReference type="ChEBI" id="CHEBI:57692"/>
    </ligand>
</feature>
<dbReference type="InterPro" id="IPR002081">
    <property type="entry name" value="Cryptochrome/DNA_photolyase_1"/>
</dbReference>
<keyword evidence="6" id="KW-1185">Reference proteome</keyword>
<protein>
    <submittedName>
        <fullName evidence="5">DNA photolyase</fullName>
    </submittedName>
</protein>
<evidence type="ECO:0000313" key="5">
    <source>
        <dbReference type="EMBL" id="KUJ81418.1"/>
    </source>
</evidence>
<dbReference type="STRING" id="1685378.AVO44_04785"/>
<evidence type="ECO:0000256" key="3">
    <source>
        <dbReference type="PIRSR" id="PIRSR602081-1"/>
    </source>
</evidence>
<organism evidence="5 6">
    <name type="scientific">Ruegeria profundi</name>
    <dbReference type="NCBI Taxonomy" id="1685378"/>
    <lineage>
        <taxon>Bacteria</taxon>
        <taxon>Pseudomonadati</taxon>
        <taxon>Pseudomonadota</taxon>
        <taxon>Alphaproteobacteria</taxon>
        <taxon>Rhodobacterales</taxon>
        <taxon>Roseobacteraceae</taxon>
        <taxon>Ruegeria</taxon>
    </lineage>
</organism>
<dbReference type="GO" id="GO:0071949">
    <property type="term" value="F:FAD binding"/>
    <property type="evidence" value="ECO:0007669"/>
    <property type="project" value="TreeGrafter"/>
</dbReference>
<comment type="caution">
    <text evidence="5">The sequence shown here is derived from an EMBL/GenBank/DDBJ whole genome shotgun (WGS) entry which is preliminary data.</text>
</comment>
<feature type="binding site" evidence="3">
    <location>
        <position position="90"/>
    </location>
    <ligand>
        <name>FAD</name>
        <dbReference type="ChEBI" id="CHEBI:57692"/>
    </ligand>
</feature>
<keyword evidence="2 3" id="KW-0274">FAD</keyword>
<reference evidence="6" key="1">
    <citation type="submission" date="2015-12" db="EMBL/GenBank/DDBJ databases">
        <authorList>
            <person name="Zhang G."/>
            <person name="Stingl U."/>
        </authorList>
    </citation>
    <scope>NUCLEOTIDE SEQUENCE [LARGE SCALE GENOMIC DNA]</scope>
    <source>
        <strain evidence="6">ZGT108</strain>
    </source>
</reference>
<evidence type="ECO:0000256" key="1">
    <source>
        <dbReference type="ARBA" id="ARBA00022630"/>
    </source>
</evidence>
<dbReference type="SUPFAM" id="SSF48173">
    <property type="entry name" value="Cryptochrome/photolyase FAD-binding domain"/>
    <property type="match status" value="1"/>
</dbReference>
<dbReference type="InterPro" id="IPR036134">
    <property type="entry name" value="Crypto/Photolyase_FAD-like_sf"/>
</dbReference>
<evidence type="ECO:0000313" key="6">
    <source>
        <dbReference type="Proteomes" id="UP000053690"/>
    </source>
</evidence>
<name>A0A0X3U0D4_9RHOB</name>
<feature type="domain" description="Cryptochrome/DNA photolyase FAD-binding" evidence="4">
    <location>
        <begin position="90"/>
        <end position="233"/>
    </location>
</feature>
<keyword evidence="1 3" id="KW-0285">Flavoprotein</keyword>
<dbReference type="AlphaFoldDB" id="A0A0X3U0D4"/>
<keyword evidence="5" id="KW-0456">Lyase</keyword>
<dbReference type="Proteomes" id="UP000053690">
    <property type="component" value="Unassembled WGS sequence"/>
</dbReference>
<dbReference type="EMBL" id="LQBP01000002">
    <property type="protein sequence ID" value="KUJ81418.1"/>
    <property type="molecule type" value="Genomic_DNA"/>
</dbReference>
<dbReference type="Pfam" id="PF03441">
    <property type="entry name" value="FAD_binding_7"/>
    <property type="match status" value="1"/>
</dbReference>
<dbReference type="RefSeq" id="WP_068334012.1">
    <property type="nucleotide sequence ID" value="NZ_LQBP01000002.1"/>
</dbReference>